<dbReference type="PANTHER" id="PTHR35525:SF3">
    <property type="entry name" value="BLL6575 PROTEIN"/>
    <property type="match status" value="1"/>
</dbReference>
<protein>
    <recommendedName>
        <fullName evidence="1">Zinc finger CGNR domain-containing protein</fullName>
    </recommendedName>
</protein>
<dbReference type="InterPro" id="IPR021005">
    <property type="entry name" value="Znf_CGNR"/>
</dbReference>
<feature type="domain" description="Zinc finger CGNR" evidence="1">
    <location>
        <begin position="141"/>
        <end position="183"/>
    </location>
</feature>
<keyword evidence="3" id="KW-1185">Reference proteome</keyword>
<dbReference type="Pfam" id="PF11706">
    <property type="entry name" value="zf-CGNR"/>
    <property type="match status" value="1"/>
</dbReference>
<dbReference type="InterPro" id="IPR023286">
    <property type="entry name" value="ABATE_dom_sf"/>
</dbReference>
<sequence length="189" mass="20791">MTDLPSPFLIGDHPGADALNSRCAPSGEWLDWWRDGASFLDWMRVAGRLDRVPVADQAMLDEIAAEARDLREAVRTHLDEGAPVPLQALNAALARAPWADQLLIGDDGGVKPACLASGADRLLATVARDMANFLSLDNPERTRQCQGPTCTLWFRDTSRTNRRRWCSMAVCGNRAKVAAHRARTRDAEV</sequence>
<dbReference type="EMBL" id="OMOJ01000002">
    <property type="protein sequence ID" value="SPF79771.1"/>
    <property type="molecule type" value="Genomic_DNA"/>
</dbReference>
<dbReference type="PANTHER" id="PTHR35525">
    <property type="entry name" value="BLL6575 PROTEIN"/>
    <property type="match status" value="1"/>
</dbReference>
<organism evidence="2 3">
    <name type="scientific">Pseudoprimorskyibacter insulae</name>
    <dbReference type="NCBI Taxonomy" id="1695997"/>
    <lineage>
        <taxon>Bacteria</taxon>
        <taxon>Pseudomonadati</taxon>
        <taxon>Pseudomonadota</taxon>
        <taxon>Alphaproteobacteria</taxon>
        <taxon>Rhodobacterales</taxon>
        <taxon>Paracoccaceae</taxon>
        <taxon>Pseudoprimorskyibacter</taxon>
    </lineage>
</organism>
<dbReference type="RefSeq" id="WP_108885610.1">
    <property type="nucleotide sequence ID" value="NZ_OMOJ01000002.1"/>
</dbReference>
<evidence type="ECO:0000313" key="3">
    <source>
        <dbReference type="Proteomes" id="UP000244904"/>
    </source>
</evidence>
<gene>
    <name evidence="2" type="ORF">PRI8871_01568</name>
</gene>
<evidence type="ECO:0000259" key="1">
    <source>
        <dbReference type="Pfam" id="PF11706"/>
    </source>
</evidence>
<proteinExistence type="predicted"/>
<dbReference type="Pfam" id="PF07336">
    <property type="entry name" value="ABATE"/>
    <property type="match status" value="1"/>
</dbReference>
<dbReference type="InterPro" id="IPR010852">
    <property type="entry name" value="ABATE"/>
</dbReference>
<dbReference type="Proteomes" id="UP000244904">
    <property type="component" value="Unassembled WGS sequence"/>
</dbReference>
<accession>A0A2R8AUR5</accession>
<dbReference type="OrthoDB" id="9808437at2"/>
<dbReference type="Gene3D" id="1.10.3300.10">
    <property type="entry name" value="Jann2411-like domain"/>
    <property type="match status" value="1"/>
</dbReference>
<reference evidence="3" key="1">
    <citation type="submission" date="2018-03" db="EMBL/GenBank/DDBJ databases">
        <authorList>
            <person name="Rodrigo-Torres L."/>
            <person name="Arahal R. D."/>
            <person name="Lucena T."/>
        </authorList>
    </citation>
    <scope>NUCLEOTIDE SEQUENCE [LARGE SCALE GENOMIC DNA]</scope>
    <source>
        <strain evidence="3">CECT 8871</strain>
    </source>
</reference>
<name>A0A2R8AUR5_9RHOB</name>
<dbReference type="AlphaFoldDB" id="A0A2R8AUR5"/>
<evidence type="ECO:0000313" key="2">
    <source>
        <dbReference type="EMBL" id="SPF79771.1"/>
    </source>
</evidence>
<dbReference type="SUPFAM" id="SSF160904">
    <property type="entry name" value="Jann2411-like"/>
    <property type="match status" value="1"/>
</dbReference>